<sequence>MRQPSPRASDDEIIVTYKCKKYNLTEFALSHPGGKDVLLENNGKNIEELMDDVGHSKSAYKMLEKYLIK</sequence>
<evidence type="ECO:0000313" key="6">
    <source>
        <dbReference type="EMBL" id="QHT01011.1"/>
    </source>
</evidence>
<accession>A0A6C0C992</accession>
<organism evidence="6">
    <name type="scientific">viral metagenome</name>
    <dbReference type="NCBI Taxonomy" id="1070528"/>
    <lineage>
        <taxon>unclassified sequences</taxon>
        <taxon>metagenomes</taxon>
        <taxon>organismal metagenomes</taxon>
    </lineage>
</organism>
<comment type="similarity">
    <text evidence="4">Belongs to the cytochrome b5 family.</text>
</comment>
<dbReference type="GO" id="GO:0016020">
    <property type="term" value="C:membrane"/>
    <property type="evidence" value="ECO:0007669"/>
    <property type="project" value="TreeGrafter"/>
</dbReference>
<dbReference type="PROSITE" id="PS50255">
    <property type="entry name" value="CYTOCHROME_B5_2"/>
    <property type="match status" value="1"/>
</dbReference>
<keyword evidence="1" id="KW-0349">Heme</keyword>
<evidence type="ECO:0000256" key="4">
    <source>
        <dbReference type="ARBA" id="ARBA00038168"/>
    </source>
</evidence>
<dbReference type="AlphaFoldDB" id="A0A6C0C992"/>
<dbReference type="Gene3D" id="3.10.120.10">
    <property type="entry name" value="Cytochrome b5-like heme/steroid binding domain"/>
    <property type="match status" value="1"/>
</dbReference>
<dbReference type="GO" id="GO:0046872">
    <property type="term" value="F:metal ion binding"/>
    <property type="evidence" value="ECO:0007669"/>
    <property type="project" value="UniProtKB-KW"/>
</dbReference>
<dbReference type="EMBL" id="MN739362">
    <property type="protein sequence ID" value="QHT01011.1"/>
    <property type="molecule type" value="Genomic_DNA"/>
</dbReference>
<dbReference type="InterPro" id="IPR001199">
    <property type="entry name" value="Cyt_B5-like_heme/steroid-bd"/>
</dbReference>
<proteinExistence type="inferred from homology"/>
<dbReference type="SMART" id="SM01117">
    <property type="entry name" value="Cyt-b5"/>
    <property type="match status" value="1"/>
</dbReference>
<dbReference type="Pfam" id="PF00173">
    <property type="entry name" value="Cyt-b5"/>
    <property type="match status" value="1"/>
</dbReference>
<reference evidence="6" key="1">
    <citation type="journal article" date="2020" name="Nature">
        <title>Giant virus diversity and host interactions through global metagenomics.</title>
        <authorList>
            <person name="Schulz F."/>
            <person name="Roux S."/>
            <person name="Paez-Espino D."/>
            <person name="Jungbluth S."/>
            <person name="Walsh D.A."/>
            <person name="Denef V.J."/>
            <person name="McMahon K.D."/>
            <person name="Konstantinidis K.T."/>
            <person name="Eloe-Fadrosh E.A."/>
            <person name="Kyrpides N.C."/>
            <person name="Woyke T."/>
        </authorList>
    </citation>
    <scope>NUCLEOTIDE SEQUENCE</scope>
    <source>
        <strain evidence="6">GVMAG-M-3300020192-26</strain>
    </source>
</reference>
<dbReference type="PRINTS" id="PR00363">
    <property type="entry name" value="CYTOCHROMEB5"/>
</dbReference>
<evidence type="ECO:0000256" key="3">
    <source>
        <dbReference type="ARBA" id="ARBA00023004"/>
    </source>
</evidence>
<name>A0A6C0C992_9ZZZZ</name>
<evidence type="ECO:0000256" key="1">
    <source>
        <dbReference type="ARBA" id="ARBA00022617"/>
    </source>
</evidence>
<protein>
    <recommendedName>
        <fullName evidence="5">Cytochrome b5 heme-binding domain-containing protein</fullName>
    </recommendedName>
</protein>
<keyword evidence="2" id="KW-0479">Metal-binding</keyword>
<dbReference type="InterPro" id="IPR036400">
    <property type="entry name" value="Cyt_B5-like_heme/steroid_sf"/>
</dbReference>
<feature type="domain" description="Cytochrome b5 heme-binding" evidence="5">
    <location>
        <begin position="1"/>
        <end position="69"/>
    </location>
</feature>
<dbReference type="InterPro" id="IPR050668">
    <property type="entry name" value="Cytochrome_b5"/>
</dbReference>
<dbReference type="SUPFAM" id="SSF55856">
    <property type="entry name" value="Cytochrome b5-like heme/steroid binding domain"/>
    <property type="match status" value="1"/>
</dbReference>
<dbReference type="GO" id="GO:0020037">
    <property type="term" value="F:heme binding"/>
    <property type="evidence" value="ECO:0007669"/>
    <property type="project" value="TreeGrafter"/>
</dbReference>
<dbReference type="PANTHER" id="PTHR19359">
    <property type="entry name" value="CYTOCHROME B5"/>
    <property type="match status" value="1"/>
</dbReference>
<keyword evidence="3" id="KW-0408">Iron</keyword>
<dbReference type="PANTHER" id="PTHR19359:SF25">
    <property type="entry name" value="CYTOCHROME B5 HEME-BINDING DOMAIN-CONTAINING PROTEIN"/>
    <property type="match status" value="1"/>
</dbReference>
<evidence type="ECO:0000256" key="2">
    <source>
        <dbReference type="ARBA" id="ARBA00022723"/>
    </source>
</evidence>
<evidence type="ECO:0000259" key="5">
    <source>
        <dbReference type="PROSITE" id="PS50255"/>
    </source>
</evidence>